<dbReference type="EMBL" id="JAUIZM010000004">
    <property type="protein sequence ID" value="KAK1389210.1"/>
    <property type="molecule type" value="Genomic_DNA"/>
</dbReference>
<proteinExistence type="predicted"/>
<protein>
    <recommendedName>
        <fullName evidence="1">Putative zinc-finger domain-containing protein</fullName>
    </recommendedName>
</protein>
<evidence type="ECO:0000313" key="2">
    <source>
        <dbReference type="EMBL" id="KAK1389210.1"/>
    </source>
</evidence>
<dbReference type="GO" id="GO:0005634">
    <property type="term" value="C:nucleus"/>
    <property type="evidence" value="ECO:0007669"/>
    <property type="project" value="TreeGrafter"/>
</dbReference>
<feature type="domain" description="Putative zinc-finger" evidence="1">
    <location>
        <begin position="161"/>
        <end position="181"/>
    </location>
</feature>
<dbReference type="Proteomes" id="UP001237642">
    <property type="component" value="Unassembled WGS sequence"/>
</dbReference>
<dbReference type="AlphaFoldDB" id="A0AAD8IP46"/>
<sequence>MVSRRLVAPQVCYFLTLFKYFQLLYCLHFNFISIAHDGNEDSLERSTGILLSSDLEKDLSFDLQGNEIEGTLSELPVQIKANCYVDKFSSNFGSSTDVPLDNKFVNEALYPVLRSAFVHMKVVDVVNLVHSHNGHNSTGLHSNDKNSCDDSHYETTPLWPLCMFELRGKCNDDECPWQHVRDNSCRNLNIDNAIEGEVLETAPGMMAPDPTKFSKSSDLLGFAPPSYLVCSDIMKADDSYDSWNRQSSYFHSIQGMSQPNQHLIDIDESLDMALVILGQEANKQKGRIEALKVLARALEADPKSAVLWIVYFFRSCSAADFASKKCRGNPIEHKETAILLCILSKIYIKYCVL</sequence>
<dbReference type="InterPro" id="IPR039278">
    <property type="entry name" value="Red1"/>
</dbReference>
<comment type="caution">
    <text evidence="2">The sequence shown here is derived from an EMBL/GenBank/DDBJ whole genome shotgun (WGS) entry which is preliminary data.</text>
</comment>
<dbReference type="Pfam" id="PF10650">
    <property type="entry name" value="zf-C3H1"/>
    <property type="match status" value="1"/>
</dbReference>
<dbReference type="PANTHER" id="PTHR21563">
    <property type="entry name" value="ZINC FINGER C3H1 DOMAIN-CONTAINING PROTEIN"/>
    <property type="match status" value="1"/>
</dbReference>
<organism evidence="2 3">
    <name type="scientific">Heracleum sosnowskyi</name>
    <dbReference type="NCBI Taxonomy" id="360622"/>
    <lineage>
        <taxon>Eukaryota</taxon>
        <taxon>Viridiplantae</taxon>
        <taxon>Streptophyta</taxon>
        <taxon>Embryophyta</taxon>
        <taxon>Tracheophyta</taxon>
        <taxon>Spermatophyta</taxon>
        <taxon>Magnoliopsida</taxon>
        <taxon>eudicotyledons</taxon>
        <taxon>Gunneridae</taxon>
        <taxon>Pentapetalae</taxon>
        <taxon>asterids</taxon>
        <taxon>campanulids</taxon>
        <taxon>Apiales</taxon>
        <taxon>Apiaceae</taxon>
        <taxon>Apioideae</taxon>
        <taxon>apioid superclade</taxon>
        <taxon>Tordylieae</taxon>
        <taxon>Tordyliinae</taxon>
        <taxon>Heracleum</taxon>
    </lineage>
</organism>
<dbReference type="GO" id="GO:0000178">
    <property type="term" value="C:exosome (RNase complex)"/>
    <property type="evidence" value="ECO:0007669"/>
    <property type="project" value="TreeGrafter"/>
</dbReference>
<gene>
    <name evidence="2" type="ORF">POM88_017388</name>
</gene>
<evidence type="ECO:0000313" key="3">
    <source>
        <dbReference type="Proteomes" id="UP001237642"/>
    </source>
</evidence>
<dbReference type="PANTHER" id="PTHR21563:SF3">
    <property type="entry name" value="ZINC FINGER C3H1 DOMAIN-CONTAINING PROTEIN"/>
    <property type="match status" value="1"/>
</dbReference>
<reference evidence="2" key="2">
    <citation type="submission" date="2023-05" db="EMBL/GenBank/DDBJ databases">
        <authorList>
            <person name="Schelkunov M.I."/>
        </authorList>
    </citation>
    <scope>NUCLEOTIDE SEQUENCE</scope>
    <source>
        <strain evidence="2">Hsosn_3</strain>
        <tissue evidence="2">Leaf</tissue>
    </source>
</reference>
<name>A0AAD8IP46_9APIA</name>
<evidence type="ECO:0000259" key="1">
    <source>
        <dbReference type="Pfam" id="PF10650"/>
    </source>
</evidence>
<keyword evidence="3" id="KW-1185">Reference proteome</keyword>
<dbReference type="InterPro" id="IPR019607">
    <property type="entry name" value="Putative_zinc-finger_domain"/>
</dbReference>
<reference evidence="2" key="1">
    <citation type="submission" date="2023-02" db="EMBL/GenBank/DDBJ databases">
        <title>Genome of toxic invasive species Heracleum sosnowskyi carries increased number of genes despite the absence of recent whole-genome duplications.</title>
        <authorList>
            <person name="Schelkunov M."/>
            <person name="Shtratnikova V."/>
            <person name="Makarenko M."/>
            <person name="Klepikova A."/>
            <person name="Omelchenko D."/>
            <person name="Novikova G."/>
            <person name="Obukhova E."/>
            <person name="Bogdanov V."/>
            <person name="Penin A."/>
            <person name="Logacheva M."/>
        </authorList>
    </citation>
    <scope>NUCLEOTIDE SEQUENCE</scope>
    <source>
        <strain evidence="2">Hsosn_3</strain>
        <tissue evidence="2">Leaf</tissue>
    </source>
</reference>
<accession>A0AAD8IP46</accession>